<dbReference type="InterPro" id="IPR036397">
    <property type="entry name" value="RNaseH_sf"/>
</dbReference>
<dbReference type="Pfam" id="PF17921">
    <property type="entry name" value="Integrase_H2C2"/>
    <property type="match status" value="1"/>
</dbReference>
<keyword evidence="15" id="KW-0233">DNA recombination</keyword>
<keyword evidence="8" id="KW-0378">Hydrolase</keyword>
<dbReference type="InterPro" id="IPR050951">
    <property type="entry name" value="Retrovirus_Pol_polyprotein"/>
</dbReference>
<keyword evidence="16" id="KW-0539">Nucleus</keyword>
<comment type="function">
    <text evidence="19">Integrase (IN) targets the VLP to the nucleus, where a subparticle preintegration complex (PIC) containing at least integrase and the newly synthesized dsDNA copy of the retrotransposon must transit the nuclear membrane. Once in the nucleus, integrase performs the integration of the dsDNA into the host genome.</text>
</comment>
<dbReference type="FunFam" id="1.10.340.70:FF:000001">
    <property type="entry name" value="Retrovirus-related Pol polyprotein from transposon gypsy-like Protein"/>
    <property type="match status" value="1"/>
</dbReference>
<keyword evidence="4" id="KW-0963">Cytoplasm</keyword>
<dbReference type="FunFam" id="3.30.70.270:FF:000020">
    <property type="entry name" value="Transposon Tf2-6 polyprotein-like Protein"/>
    <property type="match status" value="1"/>
</dbReference>
<dbReference type="InterPro" id="IPR043502">
    <property type="entry name" value="DNA/RNA_pol_sf"/>
</dbReference>
<evidence type="ECO:0000256" key="6">
    <source>
        <dbReference type="ARBA" id="ARBA00022723"/>
    </source>
</evidence>
<sequence length="784" mass="89791">MSGYHQVRIHPGDEHKTAFSTKWGHYQWRVMPFGLTNAPATFQCYMNRVLPPYLDKFVVVYLDDILIFSKTRKEHHKHVRKVLKLFRKHKLIAKKSKCEFCTQDTSFLGFRLTSEGISPMNDNITAIVEFPSPKTRKKAMSFMSLVNFYRRFIVHVSVISRPIVLFMSGKASWGSQQETAFKLLKKKLITAPVLIAPDFSKIFVLTTDASNHCLGATLEQYDQGRLLGVIAYLLRPCNRTNRITLRHKVPQGRIANWLDFLAEFDFTIQHLKGTKNTAADALSRVSLESLNLFTTDALDDDFQDRLRRLYPTDTFFSLVYNTLKEGKEGSDIPKEIRQYISKYTLDDGILYFKITTGLDDEHPRICIPEGPIRNALIKEKHDPPASGHFGTYKTYLLLAKQFYWPNMFHQVKRYVKNCGTCQRCKTDSLGTPGLLQPLDIPENRWTDISIDFVGGLPTSRGCGFIMVVVDRLTKRAHFIPCRKDVTGAKATEYYLHYIFRLHGVPKSIVSDRDIRFVADFWKTLHKILGTQLKFSTANHPQTDGQTERVNRTLNQLLRSYCYYQHDAWVAFLAMVEFAYNNSYQCSIGTTPFIADLGYSPRTPEMNNTFRMSRVSPPAEDFATKLDAILQRSRDAISQSQKTQEANANSHRRDVAFHVGEKVLVNREAYERSGNYVKLRPVYLGPYRLVEEITATSFVVDLPITATRKHRTLNVSNFRKFSADSNTWDLLFADCHPGHAFRASDAFHKKLPSAKRKSLEANLEQLKSSVDKTSFRGGEGVTNPA</sequence>
<dbReference type="InterPro" id="IPR043128">
    <property type="entry name" value="Rev_trsase/Diguanyl_cyclase"/>
</dbReference>
<keyword evidence="10" id="KW-0694">RNA-binding</keyword>
<evidence type="ECO:0000256" key="10">
    <source>
        <dbReference type="ARBA" id="ARBA00022884"/>
    </source>
</evidence>
<dbReference type="GO" id="GO:0046872">
    <property type="term" value="F:metal ion binding"/>
    <property type="evidence" value="ECO:0007669"/>
    <property type="project" value="UniProtKB-KW"/>
</dbReference>
<accession>A0A642UHG1</accession>
<dbReference type="PROSITE" id="PS50994">
    <property type="entry name" value="INTEGRASE"/>
    <property type="match status" value="1"/>
</dbReference>
<evidence type="ECO:0000256" key="1">
    <source>
        <dbReference type="ARBA" id="ARBA00000077"/>
    </source>
</evidence>
<dbReference type="GO" id="GO:0003964">
    <property type="term" value="F:RNA-directed DNA polymerase activity"/>
    <property type="evidence" value="ECO:0007669"/>
    <property type="project" value="UniProtKB-KW"/>
</dbReference>
<dbReference type="Gene3D" id="3.30.70.270">
    <property type="match status" value="2"/>
</dbReference>
<evidence type="ECO:0000256" key="15">
    <source>
        <dbReference type="ARBA" id="ARBA00023172"/>
    </source>
</evidence>
<dbReference type="VEuPathDB" id="FungiDB:TRICI_006410"/>
<evidence type="ECO:0000313" key="22">
    <source>
        <dbReference type="EMBL" id="KAA8899042.1"/>
    </source>
</evidence>
<dbReference type="SUPFAM" id="SSF53098">
    <property type="entry name" value="Ribonuclease H-like"/>
    <property type="match status" value="1"/>
</dbReference>
<evidence type="ECO:0000259" key="21">
    <source>
        <dbReference type="PROSITE" id="PS50994"/>
    </source>
</evidence>
<evidence type="ECO:0000256" key="16">
    <source>
        <dbReference type="ARBA" id="ARBA00023242"/>
    </source>
</evidence>
<keyword evidence="13" id="KW-0239">DNA-directed DNA polymerase</keyword>
<dbReference type="InterPro" id="IPR056924">
    <property type="entry name" value="SH3_Tf2-1"/>
</dbReference>
<dbReference type="PANTHER" id="PTHR37984:SF5">
    <property type="entry name" value="PROTEIN NYNRIN-LIKE"/>
    <property type="match status" value="1"/>
</dbReference>
<dbReference type="FunFam" id="3.30.70.270:FF:000003">
    <property type="entry name" value="Transposon Ty3-G Gag-Pol polyprotein"/>
    <property type="match status" value="1"/>
</dbReference>
<dbReference type="PANTHER" id="PTHR37984">
    <property type="entry name" value="PROTEIN CBG26694"/>
    <property type="match status" value="1"/>
</dbReference>
<comment type="catalytic activity">
    <reaction evidence="1">
        <text>Endonucleolytic cleavage to 5'-phosphomonoester.</text>
        <dbReference type="EC" id="3.1.26.4"/>
    </reaction>
</comment>
<dbReference type="GO" id="GO:0003887">
    <property type="term" value="F:DNA-directed DNA polymerase activity"/>
    <property type="evidence" value="ECO:0007669"/>
    <property type="project" value="UniProtKB-KW"/>
</dbReference>
<comment type="subcellular location">
    <subcellularLocation>
        <location evidence="3">Cytoplasm</location>
    </subcellularLocation>
    <subcellularLocation>
        <location evidence="2">Nucleus</location>
    </subcellularLocation>
</comment>
<keyword evidence="9" id="KW-0460">Magnesium</keyword>
<keyword evidence="17" id="KW-0511">Multifunctional enzyme</keyword>
<keyword evidence="23" id="KW-1185">Reference proteome</keyword>
<dbReference type="GO" id="GO:0015074">
    <property type="term" value="P:DNA integration"/>
    <property type="evidence" value="ECO:0007669"/>
    <property type="project" value="UniProtKB-KW"/>
</dbReference>
<feature type="domain" description="Reverse transcriptase" evidence="20">
    <location>
        <begin position="1"/>
        <end position="112"/>
    </location>
</feature>
<evidence type="ECO:0000256" key="18">
    <source>
        <dbReference type="ARBA" id="ARBA00025590"/>
    </source>
</evidence>
<comment type="caution">
    <text evidence="22">The sequence shown here is derived from an EMBL/GenBank/DDBJ whole genome shotgun (WGS) entry which is preliminary data.</text>
</comment>
<dbReference type="GO" id="GO:0003677">
    <property type="term" value="F:DNA binding"/>
    <property type="evidence" value="ECO:0007669"/>
    <property type="project" value="UniProtKB-KW"/>
</dbReference>
<gene>
    <name evidence="22" type="ORF">TRICI_006410</name>
</gene>
<dbReference type="GO" id="GO:0006310">
    <property type="term" value="P:DNA recombination"/>
    <property type="evidence" value="ECO:0007669"/>
    <property type="project" value="UniProtKB-KW"/>
</dbReference>
<dbReference type="GO" id="GO:0005737">
    <property type="term" value="C:cytoplasm"/>
    <property type="evidence" value="ECO:0007669"/>
    <property type="project" value="UniProtKB-SubCell"/>
</dbReference>
<dbReference type="PROSITE" id="PS50878">
    <property type="entry name" value="RT_POL"/>
    <property type="match status" value="1"/>
</dbReference>
<evidence type="ECO:0000256" key="8">
    <source>
        <dbReference type="ARBA" id="ARBA00022801"/>
    </source>
</evidence>
<keyword evidence="5" id="KW-0645">Protease</keyword>
<dbReference type="OrthoDB" id="4022548at2759"/>
<dbReference type="Proteomes" id="UP000761534">
    <property type="component" value="Unassembled WGS sequence"/>
</dbReference>
<keyword evidence="11" id="KW-0229">DNA integration</keyword>
<dbReference type="SUPFAM" id="SSF56672">
    <property type="entry name" value="DNA/RNA polymerases"/>
    <property type="match status" value="1"/>
</dbReference>
<reference evidence="22" key="1">
    <citation type="journal article" date="2019" name="G3 (Bethesda)">
        <title>Genome Assemblies of Two Rare Opportunistic Yeast Pathogens: Diutina rugosa (syn. Candida rugosa) and Trichomonascus ciferrii (syn. Candida ciferrii).</title>
        <authorList>
            <person name="Mixao V."/>
            <person name="Saus E."/>
            <person name="Hansen A.P."/>
            <person name="Lass-Florl C."/>
            <person name="Gabaldon T."/>
        </authorList>
    </citation>
    <scope>NUCLEOTIDE SEQUENCE</scope>
    <source>
        <strain evidence="22">CBS 4856</strain>
    </source>
</reference>
<evidence type="ECO:0000256" key="14">
    <source>
        <dbReference type="ARBA" id="ARBA00023125"/>
    </source>
</evidence>
<feature type="domain" description="Integrase catalytic" evidence="21">
    <location>
        <begin position="437"/>
        <end position="608"/>
    </location>
</feature>
<evidence type="ECO:0000256" key="2">
    <source>
        <dbReference type="ARBA" id="ARBA00004123"/>
    </source>
</evidence>
<name>A0A642UHG1_9ASCO</name>
<keyword evidence="6" id="KW-0479">Metal-binding</keyword>
<evidence type="ECO:0000256" key="19">
    <source>
        <dbReference type="ARBA" id="ARBA00025615"/>
    </source>
</evidence>
<dbReference type="Gene3D" id="3.30.420.10">
    <property type="entry name" value="Ribonuclease H-like superfamily/Ribonuclease H"/>
    <property type="match status" value="1"/>
</dbReference>
<dbReference type="GO" id="GO:0006508">
    <property type="term" value="P:proteolysis"/>
    <property type="evidence" value="ECO:0007669"/>
    <property type="project" value="UniProtKB-KW"/>
</dbReference>
<evidence type="ECO:0000256" key="3">
    <source>
        <dbReference type="ARBA" id="ARBA00004496"/>
    </source>
</evidence>
<dbReference type="EMBL" id="SWFS01000531">
    <property type="protein sequence ID" value="KAA8899042.1"/>
    <property type="molecule type" value="Genomic_DNA"/>
</dbReference>
<dbReference type="GO" id="GO:0005634">
    <property type="term" value="C:nucleus"/>
    <property type="evidence" value="ECO:0007669"/>
    <property type="project" value="UniProtKB-SubCell"/>
</dbReference>
<dbReference type="Gene3D" id="1.10.340.70">
    <property type="match status" value="1"/>
</dbReference>
<dbReference type="Pfam" id="PF17919">
    <property type="entry name" value="RT_RNaseH_2"/>
    <property type="match status" value="1"/>
</dbReference>
<keyword evidence="13" id="KW-0548">Nucleotidyltransferase</keyword>
<dbReference type="GO" id="GO:0004190">
    <property type="term" value="F:aspartic-type endopeptidase activity"/>
    <property type="evidence" value="ECO:0007669"/>
    <property type="project" value="UniProtKB-KW"/>
</dbReference>
<protein>
    <submittedName>
        <fullName evidence="22">Uncharacterized protein</fullName>
    </submittedName>
</protein>
<evidence type="ECO:0000256" key="4">
    <source>
        <dbReference type="ARBA" id="ARBA00022490"/>
    </source>
</evidence>
<comment type="function">
    <text evidence="18">Reverse transcriptase/ribonuclease H (RT) is a multifunctional enzyme that catalyzes the conversion of the retro-elements RNA genome into dsDNA within the VLP. The enzyme displays a DNA polymerase activity that can copy either DNA or RNA templates, and a ribonuclease H (RNase H) activity that cleaves the RNA strand of RNA-DNA heteroduplexes during plus-strand synthesis and hydrolyzes RNA primers. The conversion leads to a linear dsDNA copy of the retrotransposon that includes long terminal repeats (LTRs) at both ends.</text>
</comment>
<evidence type="ECO:0000256" key="17">
    <source>
        <dbReference type="ARBA" id="ARBA00023268"/>
    </source>
</evidence>
<dbReference type="GO" id="GO:0004523">
    <property type="term" value="F:RNA-DNA hybrid ribonuclease activity"/>
    <property type="evidence" value="ECO:0007669"/>
    <property type="project" value="UniProtKB-EC"/>
</dbReference>
<dbReference type="Pfam" id="PF24626">
    <property type="entry name" value="SH3_Tf2-1"/>
    <property type="match status" value="1"/>
</dbReference>
<evidence type="ECO:0000256" key="9">
    <source>
        <dbReference type="ARBA" id="ARBA00022842"/>
    </source>
</evidence>
<evidence type="ECO:0000256" key="13">
    <source>
        <dbReference type="ARBA" id="ARBA00022932"/>
    </source>
</evidence>
<keyword evidence="12" id="KW-0695">RNA-directed DNA polymerase</keyword>
<keyword evidence="7" id="KW-0064">Aspartyl protease</keyword>
<dbReference type="InterPro" id="IPR000477">
    <property type="entry name" value="RT_dom"/>
</dbReference>
<dbReference type="AlphaFoldDB" id="A0A642UHG1"/>
<keyword evidence="14" id="KW-0238">DNA-binding</keyword>
<evidence type="ECO:0000256" key="11">
    <source>
        <dbReference type="ARBA" id="ARBA00022908"/>
    </source>
</evidence>
<organism evidence="22 23">
    <name type="scientific">Trichomonascus ciferrii</name>
    <dbReference type="NCBI Taxonomy" id="44093"/>
    <lineage>
        <taxon>Eukaryota</taxon>
        <taxon>Fungi</taxon>
        <taxon>Dikarya</taxon>
        <taxon>Ascomycota</taxon>
        <taxon>Saccharomycotina</taxon>
        <taxon>Dipodascomycetes</taxon>
        <taxon>Dipodascales</taxon>
        <taxon>Trichomonascaceae</taxon>
        <taxon>Trichomonascus</taxon>
        <taxon>Trichomonascus ciferrii complex</taxon>
    </lineage>
</organism>
<dbReference type="CDD" id="cd01647">
    <property type="entry name" value="RT_LTR"/>
    <property type="match status" value="1"/>
</dbReference>
<evidence type="ECO:0000259" key="20">
    <source>
        <dbReference type="PROSITE" id="PS50878"/>
    </source>
</evidence>
<keyword evidence="13" id="KW-0808">Transferase</keyword>
<evidence type="ECO:0000256" key="12">
    <source>
        <dbReference type="ARBA" id="ARBA00022918"/>
    </source>
</evidence>
<dbReference type="InterPro" id="IPR001584">
    <property type="entry name" value="Integrase_cat-core"/>
</dbReference>
<dbReference type="GO" id="GO:0003723">
    <property type="term" value="F:RNA binding"/>
    <property type="evidence" value="ECO:0007669"/>
    <property type="project" value="UniProtKB-KW"/>
</dbReference>
<dbReference type="Pfam" id="PF00078">
    <property type="entry name" value="RVT_1"/>
    <property type="match status" value="1"/>
</dbReference>
<evidence type="ECO:0000313" key="23">
    <source>
        <dbReference type="Proteomes" id="UP000761534"/>
    </source>
</evidence>
<evidence type="ECO:0000256" key="5">
    <source>
        <dbReference type="ARBA" id="ARBA00022670"/>
    </source>
</evidence>
<dbReference type="InterPro" id="IPR041588">
    <property type="entry name" value="Integrase_H2C2"/>
</dbReference>
<proteinExistence type="predicted"/>
<dbReference type="InterPro" id="IPR012337">
    <property type="entry name" value="RNaseH-like_sf"/>
</dbReference>
<evidence type="ECO:0000256" key="7">
    <source>
        <dbReference type="ARBA" id="ARBA00022750"/>
    </source>
</evidence>
<dbReference type="InterPro" id="IPR041577">
    <property type="entry name" value="RT_RNaseH_2"/>
</dbReference>